<keyword evidence="2" id="KW-1185">Reference proteome</keyword>
<reference evidence="1" key="1">
    <citation type="submission" date="2022-06" db="EMBL/GenBank/DDBJ databases">
        <authorList>
            <consortium name="SYNGENTA / RWTH Aachen University"/>
        </authorList>
    </citation>
    <scope>NUCLEOTIDE SEQUENCE</scope>
</reference>
<accession>A0AAV0BWQ3</accession>
<sequence length="298" mass="34703">MSINIKYFVPAVLWFFQSVKSFEGRMMTNAPCDLEHEPNLIKSKSFNCVYYDSNDYFEVPDGQIESERAIECSGKAPNHDLDTESDSKSYLSYSTPSDGELILAAPPKSADEFKLYLQNISKIGDAADREKKLIAWATSDLFNQWLQSYPEDLTNYMETLEIILINGNPYQRKYPAWIVLKDPMEKFKVENKKESARKRIIQNTIDHNIKPVLMSLDLRKDKKQFINITRENLRQVVILILEYALKLVENEEFQFNRSDIQEKIKEIFEKAIELKKIPLEESNLILIKGISEIKLNNQ</sequence>
<dbReference type="Proteomes" id="UP001153365">
    <property type="component" value="Unassembled WGS sequence"/>
</dbReference>
<dbReference type="EMBL" id="CALTRL010006464">
    <property type="protein sequence ID" value="CAH7690961.1"/>
    <property type="molecule type" value="Genomic_DNA"/>
</dbReference>
<dbReference type="AlphaFoldDB" id="A0AAV0BWQ3"/>
<proteinExistence type="predicted"/>
<name>A0AAV0BWQ3_PHAPC</name>
<protein>
    <submittedName>
        <fullName evidence="1">Expressed protein</fullName>
    </submittedName>
</protein>
<evidence type="ECO:0000313" key="1">
    <source>
        <dbReference type="EMBL" id="CAH7690961.1"/>
    </source>
</evidence>
<comment type="caution">
    <text evidence="1">The sequence shown here is derived from an EMBL/GenBank/DDBJ whole genome shotgun (WGS) entry which is preliminary data.</text>
</comment>
<evidence type="ECO:0000313" key="2">
    <source>
        <dbReference type="Proteomes" id="UP001153365"/>
    </source>
</evidence>
<gene>
    <name evidence="1" type="ORF">PPACK8108_LOCUS26466</name>
</gene>
<organism evidence="1 2">
    <name type="scientific">Phakopsora pachyrhizi</name>
    <name type="common">Asian soybean rust disease fungus</name>
    <dbReference type="NCBI Taxonomy" id="170000"/>
    <lineage>
        <taxon>Eukaryota</taxon>
        <taxon>Fungi</taxon>
        <taxon>Dikarya</taxon>
        <taxon>Basidiomycota</taxon>
        <taxon>Pucciniomycotina</taxon>
        <taxon>Pucciniomycetes</taxon>
        <taxon>Pucciniales</taxon>
        <taxon>Phakopsoraceae</taxon>
        <taxon>Phakopsora</taxon>
    </lineage>
</organism>